<dbReference type="GeneID" id="77462603"/>
<dbReference type="Proteomes" id="UP000255523">
    <property type="component" value="Unassembled WGS sequence"/>
</dbReference>
<dbReference type="PANTHER" id="PTHR21039:SF0">
    <property type="entry name" value="HISTIDINOL-PHOSPHATASE"/>
    <property type="match status" value="1"/>
</dbReference>
<dbReference type="GO" id="GO:0000105">
    <property type="term" value="P:L-histidine biosynthetic process"/>
    <property type="evidence" value="ECO:0007669"/>
    <property type="project" value="UniProtKB-UniRule"/>
</dbReference>
<evidence type="ECO:0000313" key="10">
    <source>
        <dbReference type="EMBL" id="SUO04731.1"/>
    </source>
</evidence>
<keyword evidence="11" id="KW-1185">Reference proteome</keyword>
<evidence type="ECO:0000313" key="11">
    <source>
        <dbReference type="Proteomes" id="UP000255523"/>
    </source>
</evidence>
<dbReference type="InterPro" id="IPR016195">
    <property type="entry name" value="Pol/histidinol_Pase-like"/>
</dbReference>
<comment type="similarity">
    <text evidence="2 8">Belongs to the PHP hydrolase family. HisK subfamily.</text>
</comment>
<dbReference type="EMBL" id="UHFX01000003">
    <property type="protein sequence ID" value="SUO04731.1"/>
    <property type="molecule type" value="Genomic_DNA"/>
</dbReference>
<dbReference type="Gene3D" id="3.20.20.140">
    <property type="entry name" value="Metal-dependent hydrolases"/>
    <property type="match status" value="1"/>
</dbReference>
<evidence type="ECO:0000256" key="4">
    <source>
        <dbReference type="ARBA" id="ARBA00022605"/>
    </source>
</evidence>
<dbReference type="UniPathway" id="UPA00031">
    <property type="reaction ID" value="UER00013"/>
</dbReference>
<dbReference type="Pfam" id="PF02811">
    <property type="entry name" value="PHP"/>
    <property type="match status" value="1"/>
</dbReference>
<dbReference type="InterPro" id="IPR010140">
    <property type="entry name" value="Histidinol_P_phosphatase_HisJ"/>
</dbReference>
<sequence>MFADYHVHTAFSDDSIYPMEKVIQDAITMKIDEICFTEHVDYGIKVDWDSGQKIIYRGNEPMANANYPEYMKTIQAMKEKYGHQITIKTGLEFGMQTHTISQFQKLFDRYDFDFIILSIHQVHDKEFWNQEFQKGKTQKEYNEEYYKEMLEVIRQYKDYSVLGHMDLINRYDAQGIYPFEKIKPWIQAVLEQVIADGKGIEVNTSSKRYGLKDSTPSHKILELYKDLGGTILTIGSDSHKPEHLGAYIQDSKKMLQEIGFKQYCTFDHMKPVFHDLDR</sequence>
<dbReference type="InterPro" id="IPR004013">
    <property type="entry name" value="PHP_dom"/>
</dbReference>
<evidence type="ECO:0000256" key="7">
    <source>
        <dbReference type="ARBA" id="ARBA00049158"/>
    </source>
</evidence>
<dbReference type="SUPFAM" id="SSF89550">
    <property type="entry name" value="PHP domain-like"/>
    <property type="match status" value="1"/>
</dbReference>
<dbReference type="PANTHER" id="PTHR21039">
    <property type="entry name" value="HISTIDINOL PHOSPHATASE-RELATED"/>
    <property type="match status" value="1"/>
</dbReference>
<evidence type="ECO:0000256" key="5">
    <source>
        <dbReference type="ARBA" id="ARBA00022801"/>
    </source>
</evidence>
<dbReference type="GO" id="GO:0005737">
    <property type="term" value="C:cytoplasm"/>
    <property type="evidence" value="ECO:0007669"/>
    <property type="project" value="TreeGrafter"/>
</dbReference>
<organism evidence="10 11">
    <name type="scientific">Faecalicoccus pleomorphus</name>
    <dbReference type="NCBI Taxonomy" id="1323"/>
    <lineage>
        <taxon>Bacteria</taxon>
        <taxon>Bacillati</taxon>
        <taxon>Bacillota</taxon>
        <taxon>Erysipelotrichia</taxon>
        <taxon>Erysipelotrichales</taxon>
        <taxon>Erysipelotrichaceae</taxon>
        <taxon>Faecalicoccus</taxon>
    </lineage>
</organism>
<evidence type="ECO:0000256" key="8">
    <source>
        <dbReference type="RuleBase" id="RU366003"/>
    </source>
</evidence>
<keyword evidence="5 8" id="KW-0378">Hydrolase</keyword>
<evidence type="ECO:0000256" key="6">
    <source>
        <dbReference type="ARBA" id="ARBA00023102"/>
    </source>
</evidence>
<dbReference type="EC" id="3.1.3.15" evidence="3 8"/>
<comment type="pathway">
    <text evidence="1 8">Amino-acid biosynthesis; L-histidine biosynthesis; L-histidine from 5-phospho-alpha-D-ribose 1-diphosphate: step 8/9.</text>
</comment>
<reference evidence="10 11" key="1">
    <citation type="submission" date="2018-06" db="EMBL/GenBank/DDBJ databases">
        <authorList>
            <consortium name="Pathogen Informatics"/>
            <person name="Doyle S."/>
        </authorList>
    </citation>
    <scope>NUCLEOTIDE SEQUENCE [LARGE SCALE GENOMIC DNA]</scope>
    <source>
        <strain evidence="10 11">NCTC11087</strain>
    </source>
</reference>
<dbReference type="NCBIfam" id="TIGR01856">
    <property type="entry name" value="hisJ_fam"/>
    <property type="match status" value="1"/>
</dbReference>
<dbReference type="RefSeq" id="WP_022790680.1">
    <property type="nucleotide sequence ID" value="NZ_UHFX01000003.1"/>
</dbReference>
<dbReference type="OrthoDB" id="9775255at2"/>
<keyword evidence="4 8" id="KW-0028">Amino-acid biosynthesis</keyword>
<comment type="catalytic activity">
    <reaction evidence="7 8">
        <text>L-histidinol phosphate + H2O = L-histidinol + phosphate</text>
        <dbReference type="Rhea" id="RHEA:14465"/>
        <dbReference type="ChEBI" id="CHEBI:15377"/>
        <dbReference type="ChEBI" id="CHEBI:43474"/>
        <dbReference type="ChEBI" id="CHEBI:57699"/>
        <dbReference type="ChEBI" id="CHEBI:57980"/>
        <dbReference type="EC" id="3.1.3.15"/>
    </reaction>
</comment>
<evidence type="ECO:0000256" key="2">
    <source>
        <dbReference type="ARBA" id="ARBA00009152"/>
    </source>
</evidence>
<proteinExistence type="inferred from homology"/>
<feature type="domain" description="PHP" evidence="9">
    <location>
        <begin position="4"/>
        <end position="205"/>
    </location>
</feature>
<name>A0A380LN47_9FIRM</name>
<keyword evidence="6 8" id="KW-0368">Histidine biosynthesis</keyword>
<evidence type="ECO:0000256" key="1">
    <source>
        <dbReference type="ARBA" id="ARBA00004970"/>
    </source>
</evidence>
<evidence type="ECO:0000256" key="3">
    <source>
        <dbReference type="ARBA" id="ARBA00013085"/>
    </source>
</evidence>
<evidence type="ECO:0000259" key="9">
    <source>
        <dbReference type="Pfam" id="PF02811"/>
    </source>
</evidence>
<accession>A0A380LN47</accession>
<dbReference type="GO" id="GO:0004401">
    <property type="term" value="F:histidinol-phosphatase activity"/>
    <property type="evidence" value="ECO:0007669"/>
    <property type="project" value="UniProtKB-UniRule"/>
</dbReference>
<dbReference type="AlphaFoldDB" id="A0A380LN47"/>
<protein>
    <recommendedName>
        <fullName evidence="3 8">Histidinol-phosphatase</fullName>
        <shortName evidence="8">HolPase</shortName>
        <ecNumber evidence="3 8">3.1.3.15</ecNumber>
    </recommendedName>
</protein>
<gene>
    <name evidence="10" type="primary">hisK_2</name>
    <name evidence="10" type="ORF">NCTC11087_01658</name>
</gene>